<sequence length="325" mass="37373">MGHFLMECGAIPVKIKKAFKKKTSLGGELKVKTAMSSWEKVLFSTQEWRSFWRSKLCQVILWFYYKKVLRGEWVLYLDNGTRFIYHADSGFLPLSFSFSGITDFREMRFLSRYLRKGDVVFDCGAHQGLYSVYLAKLVGEEGRVIAIEPSQKFLFYLQKNALANGLRCIEIYPFAAGNKKETKLFYENGPFSRLAPPSLEGGSTEVEVRPLEEILQPTSRYAFGKIDVEGAELFVLQGLDRMLKEGNPPVLQLEITRLVKDYGYSPHKLQEFLEDRGYFIYLYSPWSNRLLACSHHGSSCINFLAIHKEGKKFVLERLNSQGKNT</sequence>
<dbReference type="SUPFAM" id="SSF53335">
    <property type="entry name" value="S-adenosyl-L-methionine-dependent methyltransferases"/>
    <property type="match status" value="1"/>
</dbReference>
<dbReference type="HOGENOM" id="CLU_082068_0_0_0"/>
<dbReference type="KEGG" id="min:Minf_2294"/>
<dbReference type="eggNOG" id="COG2242">
    <property type="taxonomic scope" value="Bacteria"/>
</dbReference>
<dbReference type="Gene3D" id="3.40.50.150">
    <property type="entry name" value="Vaccinia Virus protein VP39"/>
    <property type="match status" value="1"/>
</dbReference>
<keyword evidence="2" id="KW-0489">Methyltransferase</keyword>
<gene>
    <name evidence="2" type="primary">smtA</name>
    <name evidence="2" type="ordered locus">Minf_2294</name>
</gene>
<dbReference type="Proteomes" id="UP000009149">
    <property type="component" value="Chromosome"/>
</dbReference>
<protein>
    <submittedName>
        <fullName evidence="2">SAM-dependent methyltransferase</fullName>
    </submittedName>
</protein>
<evidence type="ECO:0000313" key="2">
    <source>
        <dbReference type="EMBL" id="ACD84348.1"/>
    </source>
</evidence>
<reference evidence="2 3" key="1">
    <citation type="journal article" date="2008" name="Biol. Direct">
        <title>Complete genome sequence of the extremely acidophilic methanotroph isolate V4, Methylacidiphilum infernorum, a representative of the bacterial phylum Verrucomicrobia.</title>
        <authorList>
            <person name="Hou S."/>
            <person name="Makarova K.S."/>
            <person name="Saw J.H."/>
            <person name="Senin P."/>
            <person name="Ly B.V."/>
            <person name="Zhou Z."/>
            <person name="Ren Y."/>
            <person name="Wang J."/>
            <person name="Galperin M.Y."/>
            <person name="Omelchenko M.V."/>
            <person name="Wolf Y.I."/>
            <person name="Yutin N."/>
            <person name="Koonin E.V."/>
            <person name="Stott M.B."/>
            <person name="Mountain B.W."/>
            <person name="Crowe M.A."/>
            <person name="Smirnova A.V."/>
            <person name="Dunfield P.F."/>
            <person name="Feng L."/>
            <person name="Wang L."/>
            <person name="Alam M."/>
        </authorList>
    </citation>
    <scope>NUCLEOTIDE SEQUENCE [LARGE SCALE GENOMIC DNA]</scope>
    <source>
        <strain evidence="3">Isolate V4</strain>
    </source>
</reference>
<dbReference type="GO" id="GO:0008168">
    <property type="term" value="F:methyltransferase activity"/>
    <property type="evidence" value="ECO:0007669"/>
    <property type="project" value="UniProtKB-KW"/>
</dbReference>
<dbReference type="InterPro" id="IPR029063">
    <property type="entry name" value="SAM-dependent_MTases_sf"/>
</dbReference>
<dbReference type="GO" id="GO:0032259">
    <property type="term" value="P:methylation"/>
    <property type="evidence" value="ECO:0007669"/>
    <property type="project" value="UniProtKB-KW"/>
</dbReference>
<dbReference type="Pfam" id="PF05050">
    <property type="entry name" value="Methyltransf_21"/>
    <property type="match status" value="1"/>
</dbReference>
<dbReference type="PANTHER" id="PTHR34203">
    <property type="entry name" value="METHYLTRANSFERASE, FKBM FAMILY PROTEIN"/>
    <property type="match status" value="1"/>
</dbReference>
<name>B3E0B9_METI4</name>
<dbReference type="InterPro" id="IPR006342">
    <property type="entry name" value="FkbM_mtfrase"/>
</dbReference>
<proteinExistence type="predicted"/>
<dbReference type="EMBL" id="CP000975">
    <property type="protein sequence ID" value="ACD84348.1"/>
    <property type="molecule type" value="Genomic_DNA"/>
</dbReference>
<evidence type="ECO:0000313" key="3">
    <source>
        <dbReference type="Proteomes" id="UP000009149"/>
    </source>
</evidence>
<organism evidence="2 3">
    <name type="scientific">Methylacidiphilum infernorum (isolate V4)</name>
    <name type="common">Methylokorus infernorum (strain V4)</name>
    <dbReference type="NCBI Taxonomy" id="481448"/>
    <lineage>
        <taxon>Bacteria</taxon>
        <taxon>Pseudomonadati</taxon>
        <taxon>Verrucomicrobiota</taxon>
        <taxon>Methylacidiphilae</taxon>
        <taxon>Methylacidiphilales</taxon>
        <taxon>Methylacidiphilaceae</taxon>
        <taxon>Methylacidiphilum (ex Ratnadevi et al. 2023)</taxon>
    </lineage>
</organism>
<dbReference type="AlphaFoldDB" id="B3E0B9"/>
<dbReference type="NCBIfam" id="TIGR01444">
    <property type="entry name" value="fkbM_fam"/>
    <property type="match status" value="1"/>
</dbReference>
<accession>B3E0B9</accession>
<keyword evidence="2" id="KW-0808">Transferase</keyword>
<dbReference type="STRING" id="481448.Minf_2294"/>
<evidence type="ECO:0000259" key="1">
    <source>
        <dbReference type="Pfam" id="PF05050"/>
    </source>
</evidence>
<dbReference type="InterPro" id="IPR052514">
    <property type="entry name" value="SAM-dependent_MTase"/>
</dbReference>
<dbReference type="PANTHER" id="PTHR34203:SF15">
    <property type="entry name" value="SLL1173 PROTEIN"/>
    <property type="match status" value="1"/>
</dbReference>
<feature type="domain" description="Methyltransferase FkbM" evidence="1">
    <location>
        <begin position="122"/>
        <end position="278"/>
    </location>
</feature>